<evidence type="ECO:0000313" key="2">
    <source>
        <dbReference type="Proteomes" id="UP001162992"/>
    </source>
</evidence>
<reference evidence="2" key="1">
    <citation type="journal article" date="2024" name="Proc. Natl. Acad. Sci. U.S.A.">
        <title>Extraordinary preservation of gene collinearity over three hundred million years revealed in homosporous lycophytes.</title>
        <authorList>
            <person name="Li C."/>
            <person name="Wickell D."/>
            <person name="Kuo L.Y."/>
            <person name="Chen X."/>
            <person name="Nie B."/>
            <person name="Liao X."/>
            <person name="Peng D."/>
            <person name="Ji J."/>
            <person name="Jenkins J."/>
            <person name="Williams M."/>
            <person name="Shu S."/>
            <person name="Plott C."/>
            <person name="Barry K."/>
            <person name="Rajasekar S."/>
            <person name="Grimwood J."/>
            <person name="Han X."/>
            <person name="Sun S."/>
            <person name="Hou Z."/>
            <person name="He W."/>
            <person name="Dai G."/>
            <person name="Sun C."/>
            <person name="Schmutz J."/>
            <person name="Leebens-Mack J.H."/>
            <person name="Li F.W."/>
            <person name="Wang L."/>
        </authorList>
    </citation>
    <scope>NUCLEOTIDE SEQUENCE [LARGE SCALE GENOMIC DNA]</scope>
    <source>
        <strain evidence="2">cv. PW_Plant_1</strain>
    </source>
</reference>
<organism evidence="1 2">
    <name type="scientific">Diphasiastrum complanatum</name>
    <name type="common">Issler's clubmoss</name>
    <name type="synonym">Lycopodium complanatum</name>
    <dbReference type="NCBI Taxonomy" id="34168"/>
    <lineage>
        <taxon>Eukaryota</taxon>
        <taxon>Viridiplantae</taxon>
        <taxon>Streptophyta</taxon>
        <taxon>Embryophyta</taxon>
        <taxon>Tracheophyta</taxon>
        <taxon>Lycopodiopsida</taxon>
        <taxon>Lycopodiales</taxon>
        <taxon>Lycopodiaceae</taxon>
        <taxon>Lycopodioideae</taxon>
        <taxon>Diphasiastrum</taxon>
    </lineage>
</organism>
<name>A0ACC2BFY0_DIPCM</name>
<comment type="caution">
    <text evidence="1">The sequence shown here is derived from an EMBL/GenBank/DDBJ whole genome shotgun (WGS) entry which is preliminary data.</text>
</comment>
<sequence length="413" mass="45249">MATTKEGGGEGAGAQTKKPLVHIPSHVEVSEHFRPQPPPLLYRPSANAATSSSSPSPSTSAAQPTSFAQAFAFVRNSEFYSPPPPAPPPSSAATTSSGLGNTQGKQTSAINSIPSAAQARNAILVSRRQQGNPILKHIRNVRWMFGDIVPDYVLGQTSCALYLSLRYHLLHPDYLYFRIRELLKSFHLRIVLCHVDVEDVIKPLHEVTKTALLHDCSLVCAWSLEECARYLETIKMYEHKPADDIQERTDNDYLSRLSSVLKTVRHVNKTDVMTLGSTFGTLAAIMGSSMEELACCPGIGEKKVKRLYDAFHEPFRRTSKQLRLSDVGISSSSLKPSENQNLDSSCGTSSAADCTANEANNVLLDAPHTSVRKALDRVYAKFGDDKKPFLDTKNETVTEDKADEIKCGTDNVS</sequence>
<evidence type="ECO:0000313" key="1">
    <source>
        <dbReference type="EMBL" id="KAJ7528650.1"/>
    </source>
</evidence>
<proteinExistence type="predicted"/>
<accession>A0ACC2BFY0</accession>
<keyword evidence="2" id="KW-1185">Reference proteome</keyword>
<gene>
    <name evidence="1" type="ORF">O6H91_15G012300</name>
</gene>
<protein>
    <submittedName>
        <fullName evidence="1">Uncharacterized protein</fullName>
    </submittedName>
</protein>
<dbReference type="EMBL" id="CM055106">
    <property type="protein sequence ID" value="KAJ7528650.1"/>
    <property type="molecule type" value="Genomic_DNA"/>
</dbReference>
<dbReference type="Proteomes" id="UP001162992">
    <property type="component" value="Chromosome 15"/>
</dbReference>